<sequence>MPIPDQEFKKKKVSTEEHVFGRRAISVIDAMGMLVYSRYRVALRRFDRKKPINIIGSIIENSFIASEKIRE</sequence>
<reference evidence="1" key="1">
    <citation type="journal article" date="2020" name="bioRxiv">
        <title>A rank-normalized archaeal taxonomy based on genome phylogeny resolves widespread incomplete and uneven classifications.</title>
        <authorList>
            <person name="Rinke C."/>
            <person name="Chuvochina M."/>
            <person name="Mussig A.J."/>
            <person name="Chaumeil P.-A."/>
            <person name="Waite D.W."/>
            <person name="Whitman W.B."/>
            <person name="Parks D.H."/>
            <person name="Hugenholtz P."/>
        </authorList>
    </citation>
    <scope>NUCLEOTIDE SEQUENCE</scope>
    <source>
        <strain evidence="1">UBA8876</strain>
    </source>
</reference>
<name>A0A832WA41_9EURY</name>
<evidence type="ECO:0000313" key="1">
    <source>
        <dbReference type="EMBL" id="HIH94371.1"/>
    </source>
</evidence>
<proteinExistence type="predicted"/>
<comment type="caution">
    <text evidence="1">The sequence shown here is derived from an EMBL/GenBank/DDBJ whole genome shotgun (WGS) entry which is preliminary data.</text>
</comment>
<organism evidence="1 2">
    <name type="scientific">Methanosarcina acetivorans</name>
    <dbReference type="NCBI Taxonomy" id="2214"/>
    <lineage>
        <taxon>Archaea</taxon>
        <taxon>Methanobacteriati</taxon>
        <taxon>Methanobacteriota</taxon>
        <taxon>Stenosarchaea group</taxon>
        <taxon>Methanomicrobia</taxon>
        <taxon>Methanosarcinales</taxon>
        <taxon>Methanosarcinaceae</taxon>
        <taxon>Methanosarcina</taxon>
    </lineage>
</organism>
<protein>
    <submittedName>
        <fullName evidence="1">Uncharacterized protein</fullName>
    </submittedName>
</protein>
<evidence type="ECO:0000313" key="2">
    <source>
        <dbReference type="Proteomes" id="UP000600774"/>
    </source>
</evidence>
<dbReference type="RefSeq" id="WP_048065841.1">
    <property type="nucleotide sequence ID" value="NZ_DUJU01000117.1"/>
</dbReference>
<dbReference type="AlphaFoldDB" id="A0A832WA41"/>
<dbReference type="GeneID" id="24783101"/>
<gene>
    <name evidence="1" type="ORF">HA338_10115</name>
</gene>
<accession>A0A832WA41</accession>
<dbReference type="Proteomes" id="UP000600774">
    <property type="component" value="Unassembled WGS sequence"/>
</dbReference>
<dbReference type="EMBL" id="DUJU01000117">
    <property type="protein sequence ID" value="HIH94371.1"/>
    <property type="molecule type" value="Genomic_DNA"/>
</dbReference>